<dbReference type="KEGG" id="mrr:Moror_3526"/>
<organism evidence="2 3">
    <name type="scientific">Moniliophthora roreri (strain MCA 2997)</name>
    <name type="common">Cocoa frosty pod rot fungus</name>
    <name type="synonym">Crinipellis roreri</name>
    <dbReference type="NCBI Taxonomy" id="1381753"/>
    <lineage>
        <taxon>Eukaryota</taxon>
        <taxon>Fungi</taxon>
        <taxon>Dikarya</taxon>
        <taxon>Basidiomycota</taxon>
        <taxon>Agaricomycotina</taxon>
        <taxon>Agaricomycetes</taxon>
        <taxon>Agaricomycetidae</taxon>
        <taxon>Agaricales</taxon>
        <taxon>Marasmiineae</taxon>
        <taxon>Marasmiaceae</taxon>
        <taxon>Moniliophthora</taxon>
    </lineage>
</organism>
<sequence length="134" mass="15204">MPSPSTSLTISLAFIQSSMSLSLKPFHPSEIPDHTELPLPLVKIDDKGELHYAISKILDLKLDWQCKCQLQYLVKWAGYKSMDKEIEWILAEDLDSGKALDNFHSNPTNKDKPGPLPKHQTALIQYMALRLTML</sequence>
<dbReference type="EMBL" id="AWSO01002078">
    <property type="protein sequence ID" value="ESK82086.1"/>
    <property type="molecule type" value="Genomic_DNA"/>
</dbReference>
<dbReference type="Proteomes" id="UP000017559">
    <property type="component" value="Unassembled WGS sequence"/>
</dbReference>
<feature type="domain" description="Chromo" evidence="1">
    <location>
        <begin position="52"/>
        <end position="115"/>
    </location>
</feature>
<keyword evidence="3" id="KW-1185">Reference proteome</keyword>
<name>V2WNG7_MONRO</name>
<comment type="caution">
    <text evidence="2">The sequence shown here is derived from an EMBL/GenBank/DDBJ whole genome shotgun (WGS) entry which is preliminary data.</text>
</comment>
<reference evidence="2 3" key="1">
    <citation type="journal article" date="2014" name="BMC Genomics">
        <title>Genome and secretome analysis of the hemibiotrophic fungal pathogen, Moniliophthora roreri, which causes frosty pod rot disease of cacao: mechanisms of the biotrophic and necrotrophic phases.</title>
        <authorList>
            <person name="Meinhardt L.W."/>
            <person name="Costa G.G.L."/>
            <person name="Thomazella D.P.T."/>
            <person name="Teixeira P.J.P.L."/>
            <person name="Carazzolle M.F."/>
            <person name="Schuster S.C."/>
            <person name="Carlson J.E."/>
            <person name="Guiltinan M.J."/>
            <person name="Mieczkowski P."/>
            <person name="Farmer A."/>
            <person name="Ramaraj T."/>
            <person name="Crozier J."/>
            <person name="Davis R.E."/>
            <person name="Shao J."/>
            <person name="Melnick R.L."/>
            <person name="Pereira G.A.G."/>
            <person name="Bailey B.A."/>
        </authorList>
    </citation>
    <scope>NUCLEOTIDE SEQUENCE [LARGE SCALE GENOMIC DNA]</scope>
    <source>
        <strain evidence="2 3">MCA 2997</strain>
    </source>
</reference>
<protein>
    <recommendedName>
        <fullName evidence="1">Chromo domain-containing protein</fullName>
    </recommendedName>
</protein>
<dbReference type="HOGENOM" id="CLU_000384_31_0_1"/>
<dbReference type="InterPro" id="IPR000953">
    <property type="entry name" value="Chromo/chromo_shadow_dom"/>
</dbReference>
<evidence type="ECO:0000313" key="2">
    <source>
        <dbReference type="EMBL" id="ESK82086.1"/>
    </source>
</evidence>
<dbReference type="AlphaFoldDB" id="V2WNG7"/>
<proteinExistence type="predicted"/>
<dbReference type="PROSITE" id="PS50013">
    <property type="entry name" value="CHROMO_2"/>
    <property type="match status" value="1"/>
</dbReference>
<evidence type="ECO:0000259" key="1">
    <source>
        <dbReference type="PROSITE" id="PS50013"/>
    </source>
</evidence>
<dbReference type="OrthoDB" id="3364639at2759"/>
<dbReference type="Gene3D" id="2.40.50.40">
    <property type="match status" value="1"/>
</dbReference>
<dbReference type="GO" id="GO:0006338">
    <property type="term" value="P:chromatin remodeling"/>
    <property type="evidence" value="ECO:0007669"/>
    <property type="project" value="UniProtKB-ARBA"/>
</dbReference>
<gene>
    <name evidence="2" type="ORF">Moror_3526</name>
</gene>
<evidence type="ECO:0000313" key="3">
    <source>
        <dbReference type="Proteomes" id="UP000017559"/>
    </source>
</evidence>
<dbReference type="SUPFAM" id="SSF54160">
    <property type="entry name" value="Chromo domain-like"/>
    <property type="match status" value="1"/>
</dbReference>
<accession>V2WNG7</accession>
<dbReference type="CDD" id="cd00024">
    <property type="entry name" value="CD_CSD"/>
    <property type="match status" value="1"/>
</dbReference>
<dbReference type="InterPro" id="IPR016197">
    <property type="entry name" value="Chromo-like_dom_sf"/>
</dbReference>